<evidence type="ECO:0000313" key="1">
    <source>
        <dbReference type="EMBL" id="PPS10193.1"/>
    </source>
</evidence>
<gene>
    <name evidence="1" type="ORF">GOBAR_AA10449</name>
</gene>
<sequence>MKSSHELDERVVVAESVGPRAMGEIIRSVLVGLLLDRLGEMILWRVGSSAPLDHPHAKHARDVLDGGRTDALEQLGWYEAILGAKVCQHFEGEKCMWRLRACSSFSSRNSSVYRPRAALNSGMLSWRVNPPRRNWTVPGSSYLLITVWGWNVEHSSIVSSRETVGEGDRFLRLGLPKKTLPSSSSKQVR</sequence>
<reference evidence="1 2" key="1">
    <citation type="submission" date="2015-01" db="EMBL/GenBank/DDBJ databases">
        <title>Genome of allotetraploid Gossypium barbadense reveals genomic plasticity and fiber elongation in cotton evolution.</title>
        <authorList>
            <person name="Chen X."/>
            <person name="Liu X."/>
            <person name="Zhao B."/>
            <person name="Zheng H."/>
            <person name="Hu Y."/>
            <person name="Lu G."/>
            <person name="Yang C."/>
            <person name="Chen J."/>
            <person name="Shan C."/>
            <person name="Zhang L."/>
            <person name="Zhou Y."/>
            <person name="Wang L."/>
            <person name="Guo W."/>
            <person name="Bai Y."/>
            <person name="Ruan J."/>
            <person name="Shangguan X."/>
            <person name="Mao Y."/>
            <person name="Jiang J."/>
            <person name="Zhu Y."/>
            <person name="Lei J."/>
            <person name="Kang H."/>
            <person name="Chen S."/>
            <person name="He X."/>
            <person name="Wang R."/>
            <person name="Wang Y."/>
            <person name="Chen J."/>
            <person name="Wang L."/>
            <person name="Yu S."/>
            <person name="Wang B."/>
            <person name="Wei J."/>
            <person name="Song S."/>
            <person name="Lu X."/>
            <person name="Gao Z."/>
            <person name="Gu W."/>
            <person name="Deng X."/>
            <person name="Ma D."/>
            <person name="Wang S."/>
            <person name="Liang W."/>
            <person name="Fang L."/>
            <person name="Cai C."/>
            <person name="Zhu X."/>
            <person name="Zhou B."/>
            <person name="Zhang Y."/>
            <person name="Chen Z."/>
            <person name="Xu S."/>
            <person name="Zhu R."/>
            <person name="Wang S."/>
            <person name="Zhang T."/>
            <person name="Zhao G."/>
        </authorList>
    </citation>
    <scope>NUCLEOTIDE SEQUENCE [LARGE SCALE GENOMIC DNA]</scope>
    <source>
        <strain evidence="2">cv. Xinhai21</strain>
        <tissue evidence="1">Leaf</tissue>
    </source>
</reference>
<protein>
    <submittedName>
        <fullName evidence="1">Uncharacterized protein</fullName>
    </submittedName>
</protein>
<proteinExistence type="predicted"/>
<dbReference type="EMBL" id="KZ663758">
    <property type="protein sequence ID" value="PPS10193.1"/>
    <property type="molecule type" value="Genomic_DNA"/>
</dbReference>
<dbReference type="AlphaFoldDB" id="A0A2P5Y3L5"/>
<name>A0A2P5Y3L5_GOSBA</name>
<organism evidence="1 2">
    <name type="scientific">Gossypium barbadense</name>
    <name type="common">Sea Island cotton</name>
    <name type="synonym">Hibiscus barbadensis</name>
    <dbReference type="NCBI Taxonomy" id="3634"/>
    <lineage>
        <taxon>Eukaryota</taxon>
        <taxon>Viridiplantae</taxon>
        <taxon>Streptophyta</taxon>
        <taxon>Embryophyta</taxon>
        <taxon>Tracheophyta</taxon>
        <taxon>Spermatophyta</taxon>
        <taxon>Magnoliopsida</taxon>
        <taxon>eudicotyledons</taxon>
        <taxon>Gunneridae</taxon>
        <taxon>Pentapetalae</taxon>
        <taxon>rosids</taxon>
        <taxon>malvids</taxon>
        <taxon>Malvales</taxon>
        <taxon>Malvaceae</taxon>
        <taxon>Malvoideae</taxon>
        <taxon>Gossypium</taxon>
    </lineage>
</organism>
<evidence type="ECO:0000313" key="2">
    <source>
        <dbReference type="Proteomes" id="UP000239757"/>
    </source>
</evidence>
<dbReference type="Proteomes" id="UP000239757">
    <property type="component" value="Unassembled WGS sequence"/>
</dbReference>
<accession>A0A2P5Y3L5</accession>